<sequence>MNSYIGFKIEDLKSEDKSWTEKFYNPYVNTADKRAAFFAKFVIVQ</sequence>
<evidence type="ECO:0000313" key="1">
    <source>
        <dbReference type="EMBL" id="MDL2417602.1"/>
    </source>
</evidence>
<gene>
    <name evidence="1" type="ORF">P6F46_08515</name>
</gene>
<evidence type="ECO:0000313" key="2">
    <source>
        <dbReference type="Proteomes" id="UP001229716"/>
    </source>
</evidence>
<organism evidence="1 2">
    <name type="scientific">Bacillus shihchuchen</name>
    <dbReference type="NCBI Taxonomy" id="3036942"/>
    <lineage>
        <taxon>Bacteria</taxon>
        <taxon>Bacillati</taxon>
        <taxon>Bacillota</taxon>
        <taxon>Bacilli</taxon>
        <taxon>Bacillales</taxon>
        <taxon>Bacillaceae</taxon>
        <taxon>Bacillus</taxon>
        <taxon>Bacillus cereus group</taxon>
    </lineage>
</organism>
<name>A0ABT7KUT2_9BACI</name>
<comment type="caution">
    <text evidence="1">The sequence shown here is derived from an EMBL/GenBank/DDBJ whole genome shotgun (WGS) entry which is preliminary data.</text>
</comment>
<dbReference type="EMBL" id="JASWHZ010000001">
    <property type="protein sequence ID" value="MDL2417602.1"/>
    <property type="molecule type" value="Genomic_DNA"/>
</dbReference>
<dbReference type="Proteomes" id="UP001229716">
    <property type="component" value="Unassembled WGS sequence"/>
</dbReference>
<proteinExistence type="predicted"/>
<reference evidence="1 2" key="1">
    <citation type="journal article" date="2023" name="Int. J. Mol. Sci.">
        <title>Pathogenicity and Genomic Characterization of a Novel Genospecies, Bacillus shihchuchen, of the Bacillus cereus Group Isolated from Chinese Softshell Turtle (Pelodiscus sinensis).</title>
        <authorList>
            <person name="Cheng L.W."/>
            <person name="Byadgi O.V."/>
            <person name="Tsai C.E."/>
            <person name="Wang P.C."/>
            <person name="Chen S.C."/>
        </authorList>
    </citation>
    <scope>NUCLEOTIDE SEQUENCE [LARGE SCALE GENOMIC DNA]</scope>
    <source>
        <strain evidence="1 2">QF108-045</strain>
    </source>
</reference>
<protein>
    <submittedName>
        <fullName evidence="1">Uncharacterized protein</fullName>
    </submittedName>
</protein>
<accession>A0ABT7KUT2</accession>
<keyword evidence="2" id="KW-1185">Reference proteome</keyword>